<protein>
    <submittedName>
        <fullName evidence="1">Simk1</fullName>
    </submittedName>
</protein>
<reference evidence="1" key="2">
    <citation type="journal article" date="2015" name="Data Brief">
        <title>Shoot transcriptome of the giant reed, Arundo donax.</title>
        <authorList>
            <person name="Barrero R.A."/>
            <person name="Guerrero F.D."/>
            <person name="Moolhuijzen P."/>
            <person name="Goolsby J.A."/>
            <person name="Tidwell J."/>
            <person name="Bellgard S.E."/>
            <person name="Bellgard M.I."/>
        </authorList>
    </citation>
    <scope>NUCLEOTIDE SEQUENCE</scope>
    <source>
        <tissue evidence="1">Shoot tissue taken approximately 20 cm above the soil surface</tissue>
    </source>
</reference>
<proteinExistence type="predicted"/>
<dbReference type="AlphaFoldDB" id="A0A0A9EXV1"/>
<evidence type="ECO:0000313" key="1">
    <source>
        <dbReference type="EMBL" id="JAE02686.1"/>
    </source>
</evidence>
<accession>A0A0A9EXV1</accession>
<organism evidence="1">
    <name type="scientific">Arundo donax</name>
    <name type="common">Giant reed</name>
    <name type="synonym">Donax arundinaceus</name>
    <dbReference type="NCBI Taxonomy" id="35708"/>
    <lineage>
        <taxon>Eukaryota</taxon>
        <taxon>Viridiplantae</taxon>
        <taxon>Streptophyta</taxon>
        <taxon>Embryophyta</taxon>
        <taxon>Tracheophyta</taxon>
        <taxon>Spermatophyta</taxon>
        <taxon>Magnoliopsida</taxon>
        <taxon>Liliopsida</taxon>
        <taxon>Poales</taxon>
        <taxon>Poaceae</taxon>
        <taxon>PACMAD clade</taxon>
        <taxon>Arundinoideae</taxon>
        <taxon>Arundineae</taxon>
        <taxon>Arundo</taxon>
    </lineage>
</organism>
<sequence>MVHVAKQLYLPQRPLGVDVVVERIANLLDRNLLPRLRVNSRADNAVGAAADGADGRGVLGGNLEEVAVHVVEHVAPPRASPSP</sequence>
<dbReference type="EMBL" id="GBRH01195210">
    <property type="protein sequence ID" value="JAE02686.1"/>
    <property type="molecule type" value="Transcribed_RNA"/>
</dbReference>
<reference evidence="1" key="1">
    <citation type="submission" date="2014-09" db="EMBL/GenBank/DDBJ databases">
        <authorList>
            <person name="Magalhaes I.L.F."/>
            <person name="Oliveira U."/>
            <person name="Santos F.R."/>
            <person name="Vidigal T.H.D.A."/>
            <person name="Brescovit A.D."/>
            <person name="Santos A.J."/>
        </authorList>
    </citation>
    <scope>NUCLEOTIDE SEQUENCE</scope>
    <source>
        <tissue evidence="1">Shoot tissue taken approximately 20 cm above the soil surface</tissue>
    </source>
</reference>
<name>A0A0A9EXV1_ARUDO</name>